<evidence type="ECO:0000313" key="3">
    <source>
        <dbReference type="EMBL" id="HHM67491.1"/>
    </source>
</evidence>
<dbReference type="CDD" id="cd11613">
    <property type="entry name" value="SAF_AH_GD"/>
    <property type="match status" value="1"/>
</dbReference>
<dbReference type="EMBL" id="DRXE01000074">
    <property type="protein sequence ID" value="HHM67491.1"/>
    <property type="molecule type" value="Genomic_DNA"/>
</dbReference>
<reference evidence="3" key="1">
    <citation type="journal article" date="2020" name="mSystems">
        <title>Genome- and Community-Level Interaction Insights into Carbon Utilization and Element Cycling Functions of Hydrothermarchaeota in Hydrothermal Sediment.</title>
        <authorList>
            <person name="Zhou Z."/>
            <person name="Liu Y."/>
            <person name="Xu W."/>
            <person name="Pan J."/>
            <person name="Luo Z.H."/>
            <person name="Li M."/>
        </authorList>
    </citation>
    <scope>NUCLEOTIDE SEQUENCE [LARGE SCALE GENOMIC DNA]</scope>
    <source>
        <strain evidence="3">SpSt-1071</strain>
    </source>
</reference>
<accession>A0A7C5VH93</accession>
<dbReference type="InterPro" id="IPR052172">
    <property type="entry name" value="UxaA_altronate/galactarate_dh"/>
</dbReference>
<name>A0A7C5VH93_9DEIN</name>
<feature type="domain" description="SAF" evidence="2">
    <location>
        <begin position="11"/>
        <end position="88"/>
    </location>
</feature>
<gene>
    <name evidence="3" type="ORF">ENM28_01990</name>
</gene>
<dbReference type="GO" id="GO:0016829">
    <property type="term" value="F:lyase activity"/>
    <property type="evidence" value="ECO:0007669"/>
    <property type="project" value="UniProtKB-KW"/>
</dbReference>
<protein>
    <recommendedName>
        <fullName evidence="2">SAF domain-containing protein</fullName>
    </recommendedName>
</protein>
<dbReference type="Gene3D" id="2.30.130.110">
    <property type="match status" value="1"/>
</dbReference>
<dbReference type="PANTHER" id="PTHR30536">
    <property type="entry name" value="ALTRONATE/GALACTARATE DEHYDRATASE"/>
    <property type="match status" value="1"/>
</dbReference>
<evidence type="ECO:0000259" key="2">
    <source>
        <dbReference type="SMART" id="SM00858"/>
    </source>
</evidence>
<dbReference type="InterPro" id="IPR013974">
    <property type="entry name" value="SAF"/>
</dbReference>
<dbReference type="AlphaFoldDB" id="A0A7C5VH93"/>
<dbReference type="GO" id="GO:0019698">
    <property type="term" value="P:D-galacturonate catabolic process"/>
    <property type="evidence" value="ECO:0007669"/>
    <property type="project" value="TreeGrafter"/>
</dbReference>
<organism evidence="3">
    <name type="scientific">Thermus caliditerrae</name>
    <dbReference type="NCBI Taxonomy" id="1330700"/>
    <lineage>
        <taxon>Bacteria</taxon>
        <taxon>Thermotogati</taxon>
        <taxon>Deinococcota</taxon>
        <taxon>Deinococci</taxon>
        <taxon>Thermales</taxon>
        <taxon>Thermaceae</taxon>
        <taxon>Thermus</taxon>
    </lineage>
</organism>
<dbReference type="PANTHER" id="PTHR30536:SF5">
    <property type="entry name" value="ALTRONATE DEHYDRATASE"/>
    <property type="match status" value="1"/>
</dbReference>
<comment type="caution">
    <text evidence="3">The sequence shown here is derived from an EMBL/GenBank/DDBJ whole genome shotgun (WGS) entry which is preliminary data.</text>
</comment>
<dbReference type="SMART" id="SM00858">
    <property type="entry name" value="SAF"/>
    <property type="match status" value="1"/>
</dbReference>
<dbReference type="InterPro" id="IPR044144">
    <property type="entry name" value="SAF_UxaA/GarD"/>
</dbReference>
<proteinExistence type="predicted"/>
<keyword evidence="1" id="KW-0456">Lyase</keyword>
<dbReference type="Pfam" id="PF08666">
    <property type="entry name" value="SAF"/>
    <property type="match status" value="1"/>
</dbReference>
<evidence type="ECO:0000256" key="1">
    <source>
        <dbReference type="ARBA" id="ARBA00023239"/>
    </source>
</evidence>
<sequence length="98" mass="10820">MSKAMAHRRLDHVAVAVFDLEAGEEVDVVFSEGGDPLRLRIQEDIPLGHKVALKDIQEGEVVVEYGEAIGRATAFIPAGGYVHVHNLKSLRWDFGGRR</sequence>